<reference evidence="9" key="1">
    <citation type="submission" date="2025-08" db="UniProtKB">
        <authorList>
            <consortium name="RefSeq"/>
        </authorList>
    </citation>
    <scope>IDENTIFICATION</scope>
</reference>
<evidence type="ECO:0000256" key="6">
    <source>
        <dbReference type="SAM" id="Phobius"/>
    </source>
</evidence>
<keyword evidence="6" id="KW-0812">Transmembrane</keyword>
<comment type="similarity">
    <text evidence="2">Belongs to the glycosyltransferase 47 family.</text>
</comment>
<evidence type="ECO:0000313" key="8">
    <source>
        <dbReference type="Proteomes" id="UP001515500"/>
    </source>
</evidence>
<evidence type="ECO:0000256" key="1">
    <source>
        <dbReference type="ARBA" id="ARBA00004323"/>
    </source>
</evidence>
<keyword evidence="5" id="KW-0333">Golgi apparatus</keyword>
<dbReference type="PANTHER" id="PTHR11062">
    <property type="entry name" value="EXOSTOSIN HEPARAN SULFATE GLYCOSYLTRANSFERASE -RELATED"/>
    <property type="match status" value="1"/>
</dbReference>
<keyword evidence="6" id="KW-1133">Transmembrane helix</keyword>
<accession>A0AB40AWF0</accession>
<dbReference type="GO" id="GO:0016757">
    <property type="term" value="F:glycosyltransferase activity"/>
    <property type="evidence" value="ECO:0007669"/>
    <property type="project" value="UniProtKB-KW"/>
</dbReference>
<keyword evidence="6" id="KW-0472">Membrane</keyword>
<protein>
    <submittedName>
        <fullName evidence="9">Xyloglucan galactosyltransferase MUR3-like</fullName>
    </submittedName>
</protein>
<feature type="transmembrane region" description="Helical" evidence="6">
    <location>
        <begin position="12"/>
        <end position="32"/>
    </location>
</feature>
<dbReference type="Proteomes" id="UP001515500">
    <property type="component" value="Unplaced"/>
</dbReference>
<dbReference type="AlphaFoldDB" id="A0AB40AWF0"/>
<dbReference type="GeneID" id="120254608"/>
<proteinExistence type="inferred from homology"/>
<evidence type="ECO:0000256" key="4">
    <source>
        <dbReference type="ARBA" id="ARBA00022968"/>
    </source>
</evidence>
<keyword evidence="8" id="KW-1185">Reference proteome</keyword>
<evidence type="ECO:0000256" key="5">
    <source>
        <dbReference type="ARBA" id="ARBA00023034"/>
    </source>
</evidence>
<dbReference type="RefSeq" id="XP_039118621.1">
    <property type="nucleotide sequence ID" value="XM_039262687.1"/>
</dbReference>
<dbReference type="InterPro" id="IPR004263">
    <property type="entry name" value="Exostosin"/>
</dbReference>
<dbReference type="GO" id="GO:0000139">
    <property type="term" value="C:Golgi membrane"/>
    <property type="evidence" value="ECO:0007669"/>
    <property type="project" value="UniProtKB-SubCell"/>
</dbReference>
<evidence type="ECO:0000256" key="2">
    <source>
        <dbReference type="ARBA" id="ARBA00010271"/>
    </source>
</evidence>
<keyword evidence="3" id="KW-0808">Transferase</keyword>
<keyword evidence="3" id="KW-0328">Glycosyltransferase</keyword>
<dbReference type="PANTHER" id="PTHR11062:SF117">
    <property type="entry name" value="XYLOGLUCAN-SPECIFIC GALACTURONOSYLTRANSFERASE 1"/>
    <property type="match status" value="1"/>
</dbReference>
<organism evidence="8 9">
    <name type="scientific">Dioscorea cayennensis subsp. rotundata</name>
    <name type="common">White Guinea yam</name>
    <name type="synonym">Dioscorea rotundata</name>
    <dbReference type="NCBI Taxonomy" id="55577"/>
    <lineage>
        <taxon>Eukaryota</taxon>
        <taxon>Viridiplantae</taxon>
        <taxon>Streptophyta</taxon>
        <taxon>Embryophyta</taxon>
        <taxon>Tracheophyta</taxon>
        <taxon>Spermatophyta</taxon>
        <taxon>Magnoliopsida</taxon>
        <taxon>Liliopsida</taxon>
        <taxon>Dioscoreales</taxon>
        <taxon>Dioscoreaceae</taxon>
        <taxon>Dioscorea</taxon>
    </lineage>
</organism>
<dbReference type="InterPro" id="IPR040911">
    <property type="entry name" value="Exostosin_GT47"/>
</dbReference>
<feature type="domain" description="Exostosin GT47" evidence="7">
    <location>
        <begin position="46"/>
        <end position="369"/>
    </location>
</feature>
<name>A0AB40AWF0_DIOCR</name>
<evidence type="ECO:0000313" key="9">
    <source>
        <dbReference type="RefSeq" id="XP_039118621.1"/>
    </source>
</evidence>
<dbReference type="Pfam" id="PF03016">
    <property type="entry name" value="Exostosin_GT47"/>
    <property type="match status" value="1"/>
</dbReference>
<sequence length="469" mass="54313">MFPSKVGHPIHNFFYTLLLIPFILILIHLHYIPQLRTTLSKSSNECTGKYIYIQNIPSQYNTDLVRDCDKLSQWTDMCMAVTNTGLGPNISNINNGWYNTNQFTLEIIFHNRMKHYKCLTTNSSQASAIFIPFYAGLDVGRHLWGTDTSVRDSDSMELLKWVKSRPEWQRMGGNDHFLVAGRVTWDFRRIMVSGWGNSFLNQPETQNITTLIIESSPWHTNDIAIPYPTYFHPSTKNEILSWQEKVRKISRKYLFSFAGAPRSDVSSSIRQKIFEQCGLSKRCKLLDCRNDGNECFSATSIMKLFKSSIFCLQPKGDSYTRRSTFDAMVSGCIPVFFDSESAYFQYKWYLPKNYSLYSVFVPEDVVNEGKVKLEELLSEFSEGEVIRMREEVIKMIPKLIYGDPRVELEGWKDAFDVAIERVIERVGKTRSEMKKGELIEASDEKESWKYGLSVDGGKYKWDGFFQNHV</sequence>
<gene>
    <name evidence="9" type="primary">LOC120254608</name>
</gene>
<evidence type="ECO:0000256" key="3">
    <source>
        <dbReference type="ARBA" id="ARBA00022676"/>
    </source>
</evidence>
<keyword evidence="4" id="KW-0735">Signal-anchor</keyword>
<evidence type="ECO:0000259" key="7">
    <source>
        <dbReference type="Pfam" id="PF03016"/>
    </source>
</evidence>
<comment type="subcellular location">
    <subcellularLocation>
        <location evidence="1">Golgi apparatus membrane</location>
        <topology evidence="1">Single-pass type II membrane protein</topology>
    </subcellularLocation>
</comment>